<dbReference type="Gene3D" id="3.40.50.150">
    <property type="entry name" value="Vaccinia Virus protein VP39"/>
    <property type="match status" value="1"/>
</dbReference>
<dbReference type="InterPro" id="IPR029063">
    <property type="entry name" value="SAM-dependent_MTases_sf"/>
</dbReference>
<dbReference type="PANTHER" id="PTHR40036:SF1">
    <property type="entry name" value="MACROCIN O-METHYLTRANSFERASE"/>
    <property type="match status" value="1"/>
</dbReference>
<keyword evidence="2" id="KW-1185">Reference proteome</keyword>
<reference evidence="1 2" key="1">
    <citation type="journal article" date="2012" name="Genet. Mol. Biol.">
        <title>Analysis of 16S rRNA and mxaF genes revealing insights into Methylobacterium niche-specific plant association.</title>
        <authorList>
            <person name="Dourado M.N."/>
            <person name="Andreote F.D."/>
            <person name="Dini-Andreote F."/>
            <person name="Conti R."/>
            <person name="Araujo J.M."/>
            <person name="Araujo W.L."/>
        </authorList>
    </citation>
    <scope>NUCLEOTIDE SEQUENCE [LARGE SCALE GENOMIC DNA]</scope>
    <source>
        <strain evidence="1 2">TC3-10</strain>
    </source>
</reference>
<dbReference type="InterPro" id="IPR008884">
    <property type="entry name" value="TylF_MeTrfase"/>
</dbReference>
<organism evidence="1 2">
    <name type="scientific">Methylobacterium oryzae</name>
    <dbReference type="NCBI Taxonomy" id="334852"/>
    <lineage>
        <taxon>Bacteria</taxon>
        <taxon>Pseudomonadati</taxon>
        <taxon>Pseudomonadota</taxon>
        <taxon>Alphaproteobacteria</taxon>
        <taxon>Hyphomicrobiales</taxon>
        <taxon>Methylobacteriaceae</taxon>
        <taxon>Methylobacterium</taxon>
    </lineage>
</organism>
<proteinExistence type="predicted"/>
<sequence>MTPADLTKVLDELAEALALRPGARVGVVGRSAATSKVIGFLSSLGAYSRMTGLYAPDGDDAAGPAESGYVPFERLAADRPDMVVVADDAGKEALLMAMVPHLDPGTRIFLGGYGHLGFRDAVFARIVRDALVPSLANGYPNCQIHLYQCLRSAARLGLKGVVAEFGMFRGGTTMLLSRFVEALGMDWKVIGFDTFNGFPPSRSILDLYRHPDCVFLDESAARRYLEGRNVEIVAGDVVETVGRLATEEVVLAFVDTDNHASASAILDVIADRVAVGGAIVFDHWAGRDRFLYTVGERIAASRLVDDRRYFNLHDTGVFPRVV</sequence>
<dbReference type="PANTHER" id="PTHR40036">
    <property type="entry name" value="MACROCIN O-METHYLTRANSFERASE"/>
    <property type="match status" value="1"/>
</dbReference>
<dbReference type="SUPFAM" id="SSF53335">
    <property type="entry name" value="S-adenosyl-L-methionine-dependent methyltransferases"/>
    <property type="match status" value="1"/>
</dbReference>
<gene>
    <name evidence="1" type="ORF">MOTC310_17870</name>
</gene>
<dbReference type="EMBL" id="MLCA01000009">
    <property type="protein sequence ID" value="MEE7492242.1"/>
    <property type="molecule type" value="Genomic_DNA"/>
</dbReference>
<protein>
    <recommendedName>
        <fullName evidence="3">Macrocin-O-methyltransferase (TylF)</fullName>
    </recommendedName>
</protein>
<evidence type="ECO:0000313" key="1">
    <source>
        <dbReference type="EMBL" id="MEE7492242.1"/>
    </source>
</evidence>
<evidence type="ECO:0000313" key="2">
    <source>
        <dbReference type="Proteomes" id="UP001355206"/>
    </source>
</evidence>
<dbReference type="Proteomes" id="UP001355206">
    <property type="component" value="Unassembled WGS sequence"/>
</dbReference>
<name>A0ABU7TSF4_9HYPH</name>
<accession>A0ABU7TSF4</accession>
<evidence type="ECO:0008006" key="3">
    <source>
        <dbReference type="Google" id="ProtNLM"/>
    </source>
</evidence>
<comment type="caution">
    <text evidence="1">The sequence shown here is derived from an EMBL/GenBank/DDBJ whole genome shotgun (WGS) entry which is preliminary data.</text>
</comment>
<dbReference type="Pfam" id="PF05711">
    <property type="entry name" value="TylF"/>
    <property type="match status" value="1"/>
</dbReference>